<dbReference type="Proteomes" id="UP001385951">
    <property type="component" value="Unassembled WGS sequence"/>
</dbReference>
<sequence length="308" mass="33220">MTDANQAAKTIDVPPAGNDHGGGADRGRGRTSHEGGSHHGGDRGRGRGRARWRGRGRGKTQPTGKSTTQEVHAASNGTQPSTQVANEIQNTDGKGGNHDQPKSSSFTLASVSLHKRGGGGDEGDEYEKVDVISRLPPLIPASGPPIEFEGSLGGIGMPDPPDDLRLRAVYLGFPVSVHPLRVPNARAHFTPTTSYSIIDFRFLRLSGLLHQMTPLRDGMDKVELTSPGGEIADVFGWVDIIFDAQGYEFNQRCWVLPMEAPIEIQLGLDWAAAYKVGIDWKRGGPTGIGIEWADAKRVRDLQDTYTII</sequence>
<comment type="caution">
    <text evidence="2">The sequence shown here is derived from an EMBL/GenBank/DDBJ whole genome shotgun (WGS) entry which is preliminary data.</text>
</comment>
<gene>
    <name evidence="2" type="ORF">QCA50_016614</name>
</gene>
<feature type="region of interest" description="Disordered" evidence="1">
    <location>
        <begin position="1"/>
        <end position="104"/>
    </location>
</feature>
<accession>A0AAW0FMZ2</accession>
<dbReference type="EMBL" id="JASBNA010000050">
    <property type="protein sequence ID" value="KAK7680374.1"/>
    <property type="molecule type" value="Genomic_DNA"/>
</dbReference>
<evidence type="ECO:0000256" key="1">
    <source>
        <dbReference type="SAM" id="MobiDB-lite"/>
    </source>
</evidence>
<proteinExistence type="predicted"/>
<feature type="compositionally biased region" description="Basic residues" evidence="1">
    <location>
        <begin position="46"/>
        <end position="58"/>
    </location>
</feature>
<evidence type="ECO:0000313" key="3">
    <source>
        <dbReference type="Proteomes" id="UP001385951"/>
    </source>
</evidence>
<keyword evidence="3" id="KW-1185">Reference proteome</keyword>
<organism evidence="2 3">
    <name type="scientific">Cerrena zonata</name>
    <dbReference type="NCBI Taxonomy" id="2478898"/>
    <lineage>
        <taxon>Eukaryota</taxon>
        <taxon>Fungi</taxon>
        <taxon>Dikarya</taxon>
        <taxon>Basidiomycota</taxon>
        <taxon>Agaricomycotina</taxon>
        <taxon>Agaricomycetes</taxon>
        <taxon>Polyporales</taxon>
        <taxon>Cerrenaceae</taxon>
        <taxon>Cerrena</taxon>
    </lineage>
</organism>
<reference evidence="2 3" key="1">
    <citation type="submission" date="2022-09" db="EMBL/GenBank/DDBJ databases">
        <authorList>
            <person name="Palmer J.M."/>
        </authorList>
    </citation>
    <scope>NUCLEOTIDE SEQUENCE [LARGE SCALE GENOMIC DNA]</scope>
    <source>
        <strain evidence="2 3">DSM 7382</strain>
    </source>
</reference>
<dbReference type="AlphaFoldDB" id="A0AAW0FMZ2"/>
<evidence type="ECO:0000313" key="2">
    <source>
        <dbReference type="EMBL" id="KAK7680374.1"/>
    </source>
</evidence>
<feature type="compositionally biased region" description="Polar residues" evidence="1">
    <location>
        <begin position="60"/>
        <end position="92"/>
    </location>
</feature>
<feature type="compositionally biased region" description="Basic and acidic residues" evidence="1">
    <location>
        <begin position="22"/>
        <end position="45"/>
    </location>
</feature>
<name>A0AAW0FMZ2_9APHY</name>
<protein>
    <submittedName>
        <fullName evidence="2">Uncharacterized protein</fullName>
    </submittedName>
</protein>